<dbReference type="InterPro" id="IPR015590">
    <property type="entry name" value="Aldehyde_DH_dom"/>
</dbReference>
<reference evidence="6 7" key="1">
    <citation type="submission" date="2019-11" db="EMBL/GenBank/DDBJ databases">
        <authorList>
            <person name="Zheng R.K."/>
            <person name="Sun C.M."/>
        </authorList>
    </citation>
    <scope>NUCLEOTIDE SEQUENCE [LARGE SCALE GENOMIC DNA]</scope>
    <source>
        <strain evidence="6 7">SRB007</strain>
    </source>
</reference>
<dbReference type="SUPFAM" id="SSF53720">
    <property type="entry name" value="ALDH-like"/>
    <property type="match status" value="1"/>
</dbReference>
<sequence>MNTVFPDEIGNWVAGGETFATGDRCFDKVSPHNGQVLCSVTRSDKAEVAEAVRAARRAWPMWSNTNPVQRGQLLHDFAMGIKARREEVAAIVAAETGKAPSEALGETDGAIALALFYAGEGQRLYGRTTTSGVDGKSAMTVRQPLGVAGLIVAANTPIANVAWKIFPALICGNTVVLKAAEDTPATAWIVGSIAKVAGLPDGVLNIVQGYGEEAGTPLVENPEVDVVSFTGSTAVGRRIATTMAKRLGRVSLELGGKNALVVCDDADMDNAVKWALLSAFSNAGQRCAAASRIVVFESMYEEFRGRFVEAAKKLSLGPTDNDDLGPVINRQQLESMESAVERALAGGARLLTGGQRLDGDAHQNGCYMMPTILEKVGRKDELSKAEVFGPVTVLYSARDFHEAVEIVNDSPYGLTAAIHTKSVHRTGEFVNRVQTGVVMINAGTYGSEPHMPFGGLKLSGNGTREPGTEALDVYSNLKDVYTVILPDLV</sequence>
<dbReference type="PANTHER" id="PTHR11699">
    <property type="entry name" value="ALDEHYDE DEHYDROGENASE-RELATED"/>
    <property type="match status" value="1"/>
</dbReference>
<dbReference type="Gene3D" id="3.40.605.10">
    <property type="entry name" value="Aldehyde Dehydrogenase, Chain A, domain 1"/>
    <property type="match status" value="1"/>
</dbReference>
<protein>
    <submittedName>
        <fullName evidence="6">Aldehyde dehydrogenase family protein</fullName>
    </submittedName>
</protein>
<dbReference type="Pfam" id="PF00171">
    <property type="entry name" value="Aldedh"/>
    <property type="match status" value="1"/>
</dbReference>
<dbReference type="InterPro" id="IPR016160">
    <property type="entry name" value="Ald_DH_CS_CYS"/>
</dbReference>
<dbReference type="InterPro" id="IPR016161">
    <property type="entry name" value="Ald_DH/histidinol_DH"/>
</dbReference>
<evidence type="ECO:0000313" key="6">
    <source>
        <dbReference type="EMBL" id="QGY39009.1"/>
    </source>
</evidence>
<dbReference type="InterPro" id="IPR016162">
    <property type="entry name" value="Ald_DH_N"/>
</dbReference>
<dbReference type="FunFam" id="3.40.605.10:FF:000007">
    <property type="entry name" value="NAD/NADP-dependent betaine aldehyde dehydrogenase"/>
    <property type="match status" value="1"/>
</dbReference>
<evidence type="ECO:0000256" key="2">
    <source>
        <dbReference type="ARBA" id="ARBA00023002"/>
    </source>
</evidence>
<proteinExistence type="inferred from homology"/>
<dbReference type="PROSITE" id="PS00070">
    <property type="entry name" value="ALDEHYDE_DEHYDR_CYS"/>
    <property type="match status" value="1"/>
</dbReference>
<organism evidence="6 7">
    <name type="scientific">Pseudodesulfovibrio cashew</name>
    <dbReference type="NCBI Taxonomy" id="2678688"/>
    <lineage>
        <taxon>Bacteria</taxon>
        <taxon>Pseudomonadati</taxon>
        <taxon>Thermodesulfobacteriota</taxon>
        <taxon>Desulfovibrionia</taxon>
        <taxon>Desulfovibrionales</taxon>
        <taxon>Desulfovibrionaceae</taxon>
    </lineage>
</organism>
<dbReference type="InterPro" id="IPR029510">
    <property type="entry name" value="Ald_DH_CS_GLU"/>
</dbReference>
<dbReference type="InterPro" id="IPR016163">
    <property type="entry name" value="Ald_DH_C"/>
</dbReference>
<dbReference type="Gene3D" id="3.40.309.10">
    <property type="entry name" value="Aldehyde Dehydrogenase, Chain A, domain 2"/>
    <property type="match status" value="1"/>
</dbReference>
<comment type="similarity">
    <text evidence="1 4">Belongs to the aldehyde dehydrogenase family.</text>
</comment>
<accession>A0A6I6JCY4</accession>
<dbReference type="RefSeq" id="WP_158946221.1">
    <property type="nucleotide sequence ID" value="NZ_CP046400.1"/>
</dbReference>
<evidence type="ECO:0000259" key="5">
    <source>
        <dbReference type="Pfam" id="PF00171"/>
    </source>
</evidence>
<evidence type="ECO:0000256" key="3">
    <source>
        <dbReference type="PROSITE-ProRule" id="PRU10007"/>
    </source>
</evidence>
<feature type="active site" evidence="3">
    <location>
        <position position="253"/>
    </location>
</feature>
<evidence type="ECO:0000256" key="4">
    <source>
        <dbReference type="RuleBase" id="RU003345"/>
    </source>
</evidence>
<dbReference type="GO" id="GO:0016620">
    <property type="term" value="F:oxidoreductase activity, acting on the aldehyde or oxo group of donors, NAD or NADP as acceptor"/>
    <property type="evidence" value="ECO:0007669"/>
    <property type="project" value="InterPro"/>
</dbReference>
<feature type="domain" description="Aldehyde dehydrogenase" evidence="5">
    <location>
        <begin position="24"/>
        <end position="480"/>
    </location>
</feature>
<dbReference type="Proteomes" id="UP000428328">
    <property type="component" value="Chromosome"/>
</dbReference>
<dbReference type="CDD" id="cd07078">
    <property type="entry name" value="ALDH"/>
    <property type="match status" value="1"/>
</dbReference>
<evidence type="ECO:0000256" key="1">
    <source>
        <dbReference type="ARBA" id="ARBA00009986"/>
    </source>
</evidence>
<gene>
    <name evidence="6" type="ORF">GM415_02275</name>
</gene>
<dbReference type="KEGG" id="psel:GM415_02275"/>
<dbReference type="PROSITE" id="PS00687">
    <property type="entry name" value="ALDEHYDE_DEHYDR_GLU"/>
    <property type="match status" value="1"/>
</dbReference>
<keyword evidence="7" id="KW-1185">Reference proteome</keyword>
<evidence type="ECO:0000313" key="7">
    <source>
        <dbReference type="Proteomes" id="UP000428328"/>
    </source>
</evidence>
<dbReference type="AlphaFoldDB" id="A0A6I6JCY4"/>
<keyword evidence="2 4" id="KW-0560">Oxidoreductase</keyword>
<dbReference type="EMBL" id="CP046400">
    <property type="protein sequence ID" value="QGY39009.1"/>
    <property type="molecule type" value="Genomic_DNA"/>
</dbReference>
<name>A0A6I6JCY4_9BACT</name>